<dbReference type="Proteomes" id="UP000177625">
    <property type="component" value="Unassembled WGS sequence"/>
</dbReference>
<name>A0A1E1MNU9_RHYSE</name>
<sequence length="254" mass="28696">MSGLAASTIFSFHRQHLPPMEMLLRRGLIETCPPHLRVEDYAGSTYDQLTRDSMSRIVDGHWSSEPGAKSYRSANLVGHFPSHSPITADVYRESRDIVFDRFSQVFSSLVTPPKTFIDFHIDTSYPTKMMRHAALWKLALAHEMIGDSSAIFTRSSLSSRNRLPGDDFQSTASFIEPVDVDRSMEEMSGCSERGEMARPSMPMDISVAVVHLAKLESHRVEDDASGRAWKLPKILYQVAVTDEYARNLTKRRTL</sequence>
<dbReference type="AlphaFoldDB" id="A0A1E1MNU9"/>
<accession>A0A1E1MNU9</accession>
<dbReference type="EMBL" id="FJVC01000444">
    <property type="protein sequence ID" value="CZT50749.1"/>
    <property type="molecule type" value="Genomic_DNA"/>
</dbReference>
<proteinExistence type="predicted"/>
<protein>
    <submittedName>
        <fullName evidence="1">Uncharacterized protein</fullName>
    </submittedName>
</protein>
<organism evidence="1 2">
    <name type="scientific">Rhynchosporium secalis</name>
    <name type="common">Barley scald fungus</name>
    <dbReference type="NCBI Taxonomy" id="38038"/>
    <lineage>
        <taxon>Eukaryota</taxon>
        <taxon>Fungi</taxon>
        <taxon>Dikarya</taxon>
        <taxon>Ascomycota</taxon>
        <taxon>Pezizomycotina</taxon>
        <taxon>Leotiomycetes</taxon>
        <taxon>Helotiales</taxon>
        <taxon>Ploettnerulaceae</taxon>
        <taxon>Rhynchosporium</taxon>
    </lineage>
</organism>
<keyword evidence="2" id="KW-1185">Reference proteome</keyword>
<reference evidence="2" key="1">
    <citation type="submission" date="2016-03" db="EMBL/GenBank/DDBJ databases">
        <authorList>
            <person name="Guldener U."/>
        </authorList>
    </citation>
    <scope>NUCLEOTIDE SEQUENCE [LARGE SCALE GENOMIC DNA]</scope>
</reference>
<evidence type="ECO:0000313" key="2">
    <source>
        <dbReference type="Proteomes" id="UP000177625"/>
    </source>
</evidence>
<gene>
    <name evidence="1" type="ORF">RSE6_11791</name>
</gene>
<evidence type="ECO:0000313" key="1">
    <source>
        <dbReference type="EMBL" id="CZT50749.1"/>
    </source>
</evidence>